<dbReference type="Pfam" id="PF18818">
    <property type="entry name" value="MPTase-PolyVal"/>
    <property type="match status" value="1"/>
</dbReference>
<name>A0ABW4BM72_9LACO</name>
<feature type="domain" description="Polyvalent protein metallopeptidase" evidence="3">
    <location>
        <begin position="232"/>
        <end position="309"/>
    </location>
</feature>
<accession>A0ABW4BM72</accession>
<gene>
    <name evidence="4" type="ORF">ACFQ41_13090</name>
</gene>
<evidence type="ECO:0000256" key="1">
    <source>
        <dbReference type="SAM" id="MobiDB-lite"/>
    </source>
</evidence>
<dbReference type="EMBL" id="JBHTOA010000059">
    <property type="protein sequence ID" value="MFD1400222.1"/>
    <property type="molecule type" value="Genomic_DNA"/>
</dbReference>
<evidence type="ECO:0000313" key="4">
    <source>
        <dbReference type="EMBL" id="MFD1400222.1"/>
    </source>
</evidence>
<reference evidence="5" key="1">
    <citation type="journal article" date="2019" name="Int. J. Syst. Evol. Microbiol.">
        <title>The Global Catalogue of Microorganisms (GCM) 10K type strain sequencing project: providing services to taxonomists for standard genome sequencing and annotation.</title>
        <authorList>
            <consortium name="The Broad Institute Genomics Platform"/>
            <consortium name="The Broad Institute Genome Sequencing Center for Infectious Disease"/>
            <person name="Wu L."/>
            <person name="Ma J."/>
        </authorList>
    </citation>
    <scope>NUCLEOTIDE SEQUENCE [LARGE SCALE GENOMIC DNA]</scope>
    <source>
        <strain evidence="5">CCM 9110</strain>
    </source>
</reference>
<dbReference type="Pfam" id="PF08401">
    <property type="entry name" value="ArdcN"/>
    <property type="match status" value="1"/>
</dbReference>
<dbReference type="InterPro" id="IPR041459">
    <property type="entry name" value="MPTase-PolyVal"/>
</dbReference>
<comment type="caution">
    <text evidence="4">The sequence shown here is derived from an EMBL/GenBank/DDBJ whole genome shotgun (WGS) entry which is preliminary data.</text>
</comment>
<sequence length="362" mass="40576">MPAKKSYTRKTKEQIQAEVKKVVEDALPKIRLQSTTPEERKAFLDFMATGYRYSTRNMALIQSQYQGAHLVGSFQFWKDKGFSVQKGEHAIKILVPHEFKIYRDPATDKYLTYDKLTPTLKAQLKTDPNSVKTLKSQYFNLGNVFDVLQTNAKPEDYPQLYPNKPFDFDNPDPEGTKKAISLIKGIAEKEGVAVTSPETTGFPTFQLGAAKGAAISTEGSPKEIVMKKGLSDTDYAATLIHELAHVKMHNTKHASASKFWNMNDPESSKYRDIKEFQAEMTSYVVSKSLGIDTTEESMPYIAGWTKNLEAVEGTEEQQQAAILGDVQRVSKNMIETIQDGLAPEQEKKTTKRASKEAELARG</sequence>
<feature type="region of interest" description="Disordered" evidence="1">
    <location>
        <begin position="338"/>
        <end position="362"/>
    </location>
</feature>
<dbReference type="InterPro" id="IPR013610">
    <property type="entry name" value="ArdC_N"/>
</dbReference>
<evidence type="ECO:0000259" key="2">
    <source>
        <dbReference type="Pfam" id="PF08401"/>
    </source>
</evidence>
<feature type="compositionally biased region" description="Basic and acidic residues" evidence="1">
    <location>
        <begin position="344"/>
        <end position="362"/>
    </location>
</feature>
<dbReference type="RefSeq" id="WP_204119698.1">
    <property type="nucleotide sequence ID" value="NZ_BOLV01000022.1"/>
</dbReference>
<organism evidence="4 5">
    <name type="scientific">Lacticaseibacillus suilingensis</name>
    <dbReference type="NCBI Taxonomy" id="2799577"/>
    <lineage>
        <taxon>Bacteria</taxon>
        <taxon>Bacillati</taxon>
        <taxon>Bacillota</taxon>
        <taxon>Bacilli</taxon>
        <taxon>Lactobacillales</taxon>
        <taxon>Lactobacillaceae</taxon>
        <taxon>Lacticaseibacillus</taxon>
    </lineage>
</organism>
<protein>
    <submittedName>
        <fullName evidence="4">ArdC-like ssDNA-binding domain-containing protein</fullName>
    </submittedName>
</protein>
<feature type="domain" description="N-terminal" evidence="2">
    <location>
        <begin position="15"/>
        <end position="115"/>
    </location>
</feature>
<evidence type="ECO:0000313" key="5">
    <source>
        <dbReference type="Proteomes" id="UP001597199"/>
    </source>
</evidence>
<proteinExistence type="predicted"/>
<evidence type="ECO:0000259" key="3">
    <source>
        <dbReference type="Pfam" id="PF18818"/>
    </source>
</evidence>
<dbReference type="Proteomes" id="UP001597199">
    <property type="component" value="Unassembled WGS sequence"/>
</dbReference>
<keyword evidence="5" id="KW-1185">Reference proteome</keyword>